<dbReference type="Proteomes" id="UP000198660">
    <property type="component" value="Unassembled WGS sequence"/>
</dbReference>
<dbReference type="CDD" id="cd05930">
    <property type="entry name" value="A_NRPS"/>
    <property type="match status" value="2"/>
</dbReference>
<accession>A0A1I6Q2F6</accession>
<dbReference type="PANTHER" id="PTHR45527">
    <property type="entry name" value="NONRIBOSOMAL PEPTIDE SYNTHETASE"/>
    <property type="match status" value="1"/>
</dbReference>
<dbReference type="GO" id="GO:0031177">
    <property type="term" value="F:phosphopantetheine binding"/>
    <property type="evidence" value="ECO:0007669"/>
    <property type="project" value="InterPro"/>
</dbReference>
<dbReference type="PROSITE" id="PS00455">
    <property type="entry name" value="AMP_BINDING"/>
    <property type="match status" value="2"/>
</dbReference>
<dbReference type="SUPFAM" id="SSF52777">
    <property type="entry name" value="CoA-dependent acyltransferases"/>
    <property type="match status" value="3"/>
</dbReference>
<dbReference type="FunFam" id="1.10.1200.10:FF:000016">
    <property type="entry name" value="Non-ribosomal peptide synthase"/>
    <property type="match status" value="1"/>
</dbReference>
<evidence type="ECO:0000259" key="7">
    <source>
        <dbReference type="PROSITE" id="PS50075"/>
    </source>
</evidence>
<evidence type="ECO:0000256" key="6">
    <source>
        <dbReference type="SAM" id="MobiDB-lite"/>
    </source>
</evidence>
<dbReference type="CDD" id="cd19531">
    <property type="entry name" value="LCL_NRPS-like"/>
    <property type="match status" value="1"/>
</dbReference>
<evidence type="ECO:0000313" key="8">
    <source>
        <dbReference type="EMBL" id="SFS46689.1"/>
    </source>
</evidence>
<dbReference type="Pfam" id="PF00668">
    <property type="entry name" value="Condensation"/>
    <property type="match status" value="1"/>
</dbReference>
<comment type="similarity">
    <text evidence="2">Belongs to the ATP-dependent AMP-binding enzyme family.</text>
</comment>
<dbReference type="Gene3D" id="3.30.559.10">
    <property type="entry name" value="Chloramphenicol acetyltransferase-like domain"/>
    <property type="match status" value="1"/>
</dbReference>
<keyword evidence="9" id="KW-1185">Reference proteome</keyword>
<dbReference type="InterPro" id="IPR010071">
    <property type="entry name" value="AA_adenyl_dom"/>
</dbReference>
<dbReference type="NCBIfam" id="TIGR01733">
    <property type="entry name" value="AA-adenyl-dom"/>
    <property type="match status" value="2"/>
</dbReference>
<dbReference type="InterPro" id="IPR000873">
    <property type="entry name" value="AMP-dep_synth/lig_dom"/>
</dbReference>
<keyword evidence="5" id="KW-0045">Antibiotic biosynthesis</keyword>
<dbReference type="InterPro" id="IPR006162">
    <property type="entry name" value="Ppantetheine_attach_site"/>
</dbReference>
<keyword evidence="3" id="KW-0596">Phosphopantetheine</keyword>
<dbReference type="InterPro" id="IPR036736">
    <property type="entry name" value="ACP-like_sf"/>
</dbReference>
<dbReference type="GO" id="GO:0017000">
    <property type="term" value="P:antibiotic biosynthetic process"/>
    <property type="evidence" value="ECO:0007669"/>
    <property type="project" value="UniProtKB-KW"/>
</dbReference>
<dbReference type="GO" id="GO:0044550">
    <property type="term" value="P:secondary metabolite biosynthetic process"/>
    <property type="evidence" value="ECO:0007669"/>
    <property type="project" value="TreeGrafter"/>
</dbReference>
<protein>
    <submittedName>
        <fullName evidence="8">Fengycin family lipopeptide synthetase D</fullName>
    </submittedName>
</protein>
<dbReference type="Gene3D" id="1.10.1200.10">
    <property type="entry name" value="ACP-like"/>
    <property type="match status" value="2"/>
</dbReference>
<evidence type="ECO:0000256" key="1">
    <source>
        <dbReference type="ARBA" id="ARBA00001957"/>
    </source>
</evidence>
<dbReference type="OrthoDB" id="9765680at2"/>
<proteinExistence type="inferred from homology"/>
<dbReference type="InterPro" id="IPR023213">
    <property type="entry name" value="CAT-like_dom_sf"/>
</dbReference>
<dbReference type="GO" id="GO:0072330">
    <property type="term" value="P:monocarboxylic acid biosynthetic process"/>
    <property type="evidence" value="ECO:0007669"/>
    <property type="project" value="UniProtKB-ARBA"/>
</dbReference>
<feature type="compositionally biased region" description="Basic residues" evidence="6">
    <location>
        <begin position="1905"/>
        <end position="1918"/>
    </location>
</feature>
<dbReference type="InterPro" id="IPR020459">
    <property type="entry name" value="AMP-binding"/>
</dbReference>
<dbReference type="FunFam" id="3.40.50.980:FF:000001">
    <property type="entry name" value="Non-ribosomal peptide synthetase"/>
    <property type="match status" value="2"/>
</dbReference>
<dbReference type="Gene3D" id="3.30.559.30">
    <property type="entry name" value="Nonribosomal peptide synthetase, condensation domain"/>
    <property type="match status" value="2"/>
</dbReference>
<organism evidence="8 9">
    <name type="scientific">Marininema halotolerans</name>
    <dbReference type="NCBI Taxonomy" id="1155944"/>
    <lineage>
        <taxon>Bacteria</taxon>
        <taxon>Bacillati</taxon>
        <taxon>Bacillota</taxon>
        <taxon>Bacilli</taxon>
        <taxon>Bacillales</taxon>
        <taxon>Thermoactinomycetaceae</taxon>
        <taxon>Marininema</taxon>
    </lineage>
</organism>
<dbReference type="NCBIfam" id="NF003417">
    <property type="entry name" value="PRK04813.1"/>
    <property type="match status" value="2"/>
</dbReference>
<keyword evidence="4" id="KW-0597">Phosphoprotein</keyword>
<dbReference type="Pfam" id="PF13193">
    <property type="entry name" value="AMP-binding_C"/>
    <property type="match status" value="2"/>
</dbReference>
<dbReference type="PANTHER" id="PTHR45527:SF1">
    <property type="entry name" value="FATTY ACID SYNTHASE"/>
    <property type="match status" value="1"/>
</dbReference>
<dbReference type="InterPro" id="IPR001242">
    <property type="entry name" value="Condensation_dom"/>
</dbReference>
<dbReference type="FunFam" id="1.10.1200.10:FF:000005">
    <property type="entry name" value="Nonribosomal peptide synthetase 1"/>
    <property type="match status" value="1"/>
</dbReference>
<reference evidence="9" key="1">
    <citation type="submission" date="2016-10" db="EMBL/GenBank/DDBJ databases">
        <authorList>
            <person name="Varghese N."/>
            <person name="Submissions S."/>
        </authorList>
    </citation>
    <scope>NUCLEOTIDE SEQUENCE [LARGE SCALE GENOMIC DNA]</scope>
    <source>
        <strain evidence="9">DSM 45789</strain>
    </source>
</reference>
<dbReference type="InterPro" id="IPR020845">
    <property type="entry name" value="AMP-binding_CS"/>
</dbReference>
<sequence length="1918" mass="217515">MNATTFQSIPLTKEEAYWLQQCSEEMSISSFADYEGNTAGSIDEVVHQHYTLPTPLAQKIIDVGKGSDYGIFLILISGMEYLLSIYTRNEEVSLGTPVLKSKSGVSFQDHPLILRQLITKKMNFKDLLLSVQQHMVEANKHQKASYEQLIKKMNLDPSAQNPLHPRTIVSMKNIQNVALDYPSYADTVFQFNREGEVIGYTLSYKDPALGDRIHRVTEHFHCLLAAMLAAPDRNLSEMSILPDCERDRVLQQFNETESDYPKEQSVADLFEQQVKKTPDKTAIVFQDRTMTYSELNARANRVAHLLVRKGINEGCTVGIMVERSLAMPVGFMGVVKSGGAYLSIDPDYPTERITQLLQNAKVDIVLKTRDITRELPKHIQTIDIDKAMLEGSPPDEDNLERSYDPEGLMYILFTSGTTGEPKGARLKRHAFVNLLTWYAHYAVMENVLLMAPMTFDTAHKNLFAPLIAGGQLTLMDPGVLDYHAISDVISHHQITTINCAPSAFYPLLDYNKKSNYIKLSSIQNVFVGGERINIKKFQPWVLSPHCHSKIINTYGPTECTDITTFYPVSHQEVKEFAPIPIGKPIPNTKVYILDQGMNPLPVGVVGELCVGGISLAQGYHQAPELTTSKFVHFPHTPGEKIYRSGDLARWLPDGNIEFVGRVDHQTKIRGFRVELGEIEAHMVKHPLVEEVVVIGMEDASGAQTLAVYFVANAPLPSQQLRSFLAERLPEYMVPGYITQLKHMPLNQNGKINRNELPAIDVQGGVPASSYMPPQSERERQIAKIWSDVLQVEQVGLDDNFFELGGHSLKAASILLKMKDQLSVTLHLSEIFRQPTIRELARIIPHSQQQERVTIQPTAEKEDYPVTSQQKRLFILWQLERTSVAYNLPTATLIEGEFDINRLHQGIQRMIERHDSLRTSFSLKKNELVQRIHPPTEMMLDCIDVEEEAIKDVAQGFVQPFDLEQCPLFRVKVLRVAPQKHLLLIDTHHIIFDGASMEIFMKELVDLYQGEKLAPPRFQYRDYAVWQHRMREGESYKKNEAYWTDVFQQDVPVLALHTDYPRHAESDYHGERVTIETSHELTARIRDLATEHGTTLYSTLLAAINALLYKYTGQEDITIGSPLAGRSHPGLEEMVGMFVHTLVMRNAPKGGESFAQLLDDVKEHTLEALDHEDYPFEVLVDQLGIQRDSGRNPLFDVFFTLENDARALKAKGLTFQPMPLETGMTQFDLSIHAFENERTITFEFQYRTALFSRESMNRMTHHFIQLLESVTRDKATLLDEVSLLTEDEESEILCHFHTTAGRIPHHLTLTDLFARQVRLTPTQLAVHCESDVLTYRELDERSSQLAGFLKQQGVCHNDIVAIIAEPSIDMILGVWAVLKAGGAYLPIDPAFPNGRIQFTLQDSGCEKILMQSHLKGRLSLEQDVLTFDDQRIEQESASFFTGESSPEDLAYVMYTSGTTGQPKGVMVEHQQIVNQLVGLKDTLQLEGPLHHLLLAKFTFDVSVQQMLLPLLTGGELFVPVKETVMEPKKLWRYIEENQVDVMGAVPAHMSALLSDLETRPHLHTVMVAGEAFTTTLYKQLRESLQVTNIINLYGPTEATVYATSYRCDGEVQGTSLPIGKPLINYHTYILDTALHPVPIGVMGELYIGGRGVARGYRNRPELTAERFIENPFLTGEKMYRTGDFVRWLPDGNIEYIGRADHQVKMKGIRIEPNEIMAHLVKHPRVMDAVVIPKKEPNNDEYLCAFVVTDEKMTVSELRSYLKEQLPVYMIPTHFVRMDQLPRTSSDKVDMAALKGMRDVPLMLQGTPYAKPTTQIEKTVASIWKEILGLAQISIHDHFFDLGGNSLTLIQMRHRLQEELDLDISVVELFRYTTIQRLVHHIQAQGKQTDGKQEENDRSMVMEASKNRLKQRRNMKRRLT</sequence>
<evidence type="ECO:0000313" key="9">
    <source>
        <dbReference type="Proteomes" id="UP000198660"/>
    </source>
</evidence>
<evidence type="ECO:0000256" key="4">
    <source>
        <dbReference type="ARBA" id="ARBA00022553"/>
    </source>
</evidence>
<dbReference type="EMBL" id="FPAA01000002">
    <property type="protein sequence ID" value="SFS46689.1"/>
    <property type="molecule type" value="Genomic_DNA"/>
</dbReference>
<dbReference type="Pfam" id="PF00550">
    <property type="entry name" value="PP-binding"/>
    <property type="match status" value="2"/>
</dbReference>
<dbReference type="Gene3D" id="2.30.38.10">
    <property type="entry name" value="Luciferase, Domain 3"/>
    <property type="match status" value="2"/>
</dbReference>
<dbReference type="SUPFAM" id="SSF56801">
    <property type="entry name" value="Acetyl-CoA synthetase-like"/>
    <property type="match status" value="2"/>
</dbReference>
<dbReference type="PROSITE" id="PS50075">
    <property type="entry name" value="CARRIER"/>
    <property type="match status" value="2"/>
</dbReference>
<dbReference type="Pfam" id="PF00501">
    <property type="entry name" value="AMP-binding"/>
    <property type="match status" value="2"/>
</dbReference>
<feature type="domain" description="Carrier" evidence="7">
    <location>
        <begin position="772"/>
        <end position="847"/>
    </location>
</feature>
<dbReference type="PROSITE" id="PS00012">
    <property type="entry name" value="PHOSPHOPANTETHEINE"/>
    <property type="match status" value="1"/>
</dbReference>
<evidence type="ECO:0000256" key="2">
    <source>
        <dbReference type="ARBA" id="ARBA00006432"/>
    </source>
</evidence>
<evidence type="ECO:0000256" key="5">
    <source>
        <dbReference type="ARBA" id="ARBA00023194"/>
    </source>
</evidence>
<feature type="region of interest" description="Disordered" evidence="6">
    <location>
        <begin position="1882"/>
        <end position="1918"/>
    </location>
</feature>
<dbReference type="GO" id="GO:0003824">
    <property type="term" value="F:catalytic activity"/>
    <property type="evidence" value="ECO:0007669"/>
    <property type="project" value="InterPro"/>
</dbReference>
<dbReference type="FunFam" id="2.30.38.10:FF:000001">
    <property type="entry name" value="Non-ribosomal peptide synthetase PvdI"/>
    <property type="match status" value="2"/>
</dbReference>
<dbReference type="RefSeq" id="WP_091834288.1">
    <property type="nucleotide sequence ID" value="NZ_FPAA01000002.1"/>
</dbReference>
<dbReference type="InterPro" id="IPR020806">
    <property type="entry name" value="PKS_PP-bd"/>
</dbReference>
<dbReference type="GO" id="GO:0005829">
    <property type="term" value="C:cytosol"/>
    <property type="evidence" value="ECO:0007669"/>
    <property type="project" value="TreeGrafter"/>
</dbReference>
<name>A0A1I6Q2F6_9BACL</name>
<dbReference type="Gene3D" id="3.40.50.980">
    <property type="match status" value="4"/>
</dbReference>
<dbReference type="InterPro" id="IPR045851">
    <property type="entry name" value="AMP-bd_C_sf"/>
</dbReference>
<gene>
    <name evidence="8" type="ORF">SAMN05444972_102294</name>
</gene>
<dbReference type="InterPro" id="IPR025110">
    <property type="entry name" value="AMP-bd_C"/>
</dbReference>
<dbReference type="GO" id="GO:0008610">
    <property type="term" value="P:lipid biosynthetic process"/>
    <property type="evidence" value="ECO:0007669"/>
    <property type="project" value="UniProtKB-ARBA"/>
</dbReference>
<dbReference type="Gene3D" id="3.30.300.30">
    <property type="match status" value="2"/>
</dbReference>
<comment type="cofactor">
    <cofactor evidence="1">
        <name>pantetheine 4'-phosphate</name>
        <dbReference type="ChEBI" id="CHEBI:47942"/>
    </cofactor>
</comment>
<feature type="compositionally biased region" description="Basic and acidic residues" evidence="6">
    <location>
        <begin position="1887"/>
        <end position="1898"/>
    </location>
</feature>
<dbReference type="SUPFAM" id="SSF47336">
    <property type="entry name" value="ACP-like"/>
    <property type="match status" value="2"/>
</dbReference>
<dbReference type="FunFam" id="3.40.50.12780:FF:000012">
    <property type="entry name" value="Non-ribosomal peptide synthetase"/>
    <property type="match status" value="1"/>
</dbReference>
<feature type="domain" description="Carrier" evidence="7">
    <location>
        <begin position="1809"/>
        <end position="1884"/>
    </location>
</feature>
<dbReference type="InterPro" id="IPR009081">
    <property type="entry name" value="PP-bd_ACP"/>
</dbReference>
<dbReference type="GO" id="GO:0043041">
    <property type="term" value="P:amino acid activation for nonribosomal peptide biosynthetic process"/>
    <property type="evidence" value="ECO:0007669"/>
    <property type="project" value="TreeGrafter"/>
</dbReference>
<dbReference type="PRINTS" id="PR00154">
    <property type="entry name" value="AMPBINDING"/>
</dbReference>
<dbReference type="SMART" id="SM00823">
    <property type="entry name" value="PKS_PP"/>
    <property type="match status" value="2"/>
</dbReference>
<evidence type="ECO:0000256" key="3">
    <source>
        <dbReference type="ARBA" id="ARBA00022450"/>
    </source>
</evidence>